<dbReference type="InterPro" id="IPR002881">
    <property type="entry name" value="DUF58"/>
</dbReference>
<feature type="transmembrane region" description="Helical" evidence="1">
    <location>
        <begin position="7"/>
        <end position="27"/>
    </location>
</feature>
<sequence>MKESLRFIGKFVFIFTLFAALFSFAMFQGGFTSWFLFYSFLPIFLYHIGLLFYPIKNWKVSRKLSHHVIRAGDGVSVSVEIDRKFPFPLYYCICEEIFPVSLNKVDNRHEKYHHLEQPNKLYNNRSIKKITFPWFKRKIALSYTIKHIPRGEHQLNAVRIRTGDIFGLIKKDHVFQVSDALIAYPDERPIVLMEKISSYEQGSISSYTMNLKNTNVATGIREYMPGDRFSWIDWKQTAKKNEVMTKEFEQEKSTDTLIVLDGCYYNGLNPLAFEATVEVSMSLMETIRQQASQVGFLSIGKDVALFPVQHDPTKKEWIRKHLTRIYPTKTKPFSLLLKEEMFKIANDFFVVVATTRMDEQLKDTLKQIKLRKKRVSVVYIQSKNRISEDEYHMLKQLQHEGIGINILTEKELVNNPIGVSGL</sequence>
<proteinExistence type="predicted"/>
<feature type="transmembrane region" description="Helical" evidence="1">
    <location>
        <begin position="33"/>
        <end position="53"/>
    </location>
</feature>
<dbReference type="PANTHER" id="PTHR34351:SF2">
    <property type="entry name" value="DUF58 DOMAIN-CONTAINING PROTEIN"/>
    <property type="match status" value="1"/>
</dbReference>
<keyword evidence="1" id="KW-1133">Transmembrane helix</keyword>
<keyword evidence="4" id="KW-1185">Reference proteome</keyword>
<evidence type="ECO:0000313" key="4">
    <source>
        <dbReference type="Proteomes" id="UP001597383"/>
    </source>
</evidence>
<dbReference type="RefSeq" id="WP_377558748.1">
    <property type="nucleotide sequence ID" value="NZ_JBHUHQ010000041.1"/>
</dbReference>
<evidence type="ECO:0000256" key="1">
    <source>
        <dbReference type="SAM" id="Phobius"/>
    </source>
</evidence>
<dbReference type="Pfam" id="PF01882">
    <property type="entry name" value="DUF58"/>
    <property type="match status" value="1"/>
</dbReference>
<feature type="domain" description="DUF58" evidence="2">
    <location>
        <begin position="220"/>
        <end position="377"/>
    </location>
</feature>
<dbReference type="Proteomes" id="UP001597383">
    <property type="component" value="Unassembled WGS sequence"/>
</dbReference>
<keyword evidence="1" id="KW-0812">Transmembrane</keyword>
<accession>A0ABW4W851</accession>
<evidence type="ECO:0000313" key="3">
    <source>
        <dbReference type="EMBL" id="MFD2046692.1"/>
    </source>
</evidence>
<dbReference type="PANTHER" id="PTHR34351">
    <property type="entry name" value="SLR1927 PROTEIN-RELATED"/>
    <property type="match status" value="1"/>
</dbReference>
<reference evidence="4" key="1">
    <citation type="journal article" date="2019" name="Int. J. Syst. Evol. Microbiol.">
        <title>The Global Catalogue of Microorganisms (GCM) 10K type strain sequencing project: providing services to taxonomists for standard genome sequencing and annotation.</title>
        <authorList>
            <consortium name="The Broad Institute Genomics Platform"/>
            <consortium name="The Broad Institute Genome Sequencing Center for Infectious Disease"/>
            <person name="Wu L."/>
            <person name="Ma J."/>
        </authorList>
    </citation>
    <scope>NUCLEOTIDE SEQUENCE [LARGE SCALE GENOMIC DNA]</scope>
    <source>
        <strain evidence="4">R28</strain>
    </source>
</reference>
<dbReference type="EMBL" id="JBHUHQ010000041">
    <property type="protein sequence ID" value="MFD2046692.1"/>
    <property type="molecule type" value="Genomic_DNA"/>
</dbReference>
<keyword evidence="1" id="KW-0472">Membrane</keyword>
<comment type="caution">
    <text evidence="3">The sequence shown here is derived from an EMBL/GenBank/DDBJ whole genome shotgun (WGS) entry which is preliminary data.</text>
</comment>
<name>A0ABW4W851_9BACI</name>
<organism evidence="3 4">
    <name type="scientific">Ornithinibacillus salinisoli</name>
    <dbReference type="NCBI Taxonomy" id="1848459"/>
    <lineage>
        <taxon>Bacteria</taxon>
        <taxon>Bacillati</taxon>
        <taxon>Bacillota</taxon>
        <taxon>Bacilli</taxon>
        <taxon>Bacillales</taxon>
        <taxon>Bacillaceae</taxon>
        <taxon>Ornithinibacillus</taxon>
    </lineage>
</organism>
<protein>
    <submittedName>
        <fullName evidence="3">DUF58 domain-containing protein</fullName>
    </submittedName>
</protein>
<evidence type="ECO:0000259" key="2">
    <source>
        <dbReference type="Pfam" id="PF01882"/>
    </source>
</evidence>
<gene>
    <name evidence="3" type="ORF">ACFSJF_20710</name>
</gene>